<dbReference type="AlphaFoldDB" id="N9WGD3"/>
<dbReference type="Gene3D" id="3.40.710.10">
    <property type="entry name" value="DD-peptidase/beta-lactamase superfamily"/>
    <property type="match status" value="1"/>
</dbReference>
<dbReference type="SUPFAM" id="SSF56601">
    <property type="entry name" value="beta-lactamase/transpeptidase-like"/>
    <property type="match status" value="1"/>
</dbReference>
<evidence type="ECO:0000259" key="4">
    <source>
        <dbReference type="PROSITE" id="PS51178"/>
    </source>
</evidence>
<dbReference type="InterPro" id="IPR005543">
    <property type="entry name" value="PASTA_dom"/>
</dbReference>
<name>N9WGD3_9CLOT</name>
<evidence type="ECO:0000313" key="6">
    <source>
        <dbReference type="Proteomes" id="UP000013097"/>
    </source>
</evidence>
<dbReference type="HOGENOM" id="CLU_009289_6_0_9"/>
<dbReference type="PANTHER" id="PTHR30627">
    <property type="entry name" value="PEPTIDOGLYCAN D,D-TRANSPEPTIDASE"/>
    <property type="match status" value="1"/>
</dbReference>
<dbReference type="GO" id="GO:0005886">
    <property type="term" value="C:plasma membrane"/>
    <property type="evidence" value="ECO:0007669"/>
    <property type="project" value="TreeGrafter"/>
</dbReference>
<dbReference type="EMBL" id="AGYT01000008">
    <property type="protein sequence ID" value="ENZ01945.1"/>
    <property type="molecule type" value="Genomic_DNA"/>
</dbReference>
<evidence type="ECO:0000256" key="2">
    <source>
        <dbReference type="ARBA" id="ARBA00007171"/>
    </source>
</evidence>
<dbReference type="PANTHER" id="PTHR30627:SF1">
    <property type="entry name" value="PEPTIDOGLYCAN D,D-TRANSPEPTIDASE FTSI"/>
    <property type="match status" value="1"/>
</dbReference>
<dbReference type="InterPro" id="IPR005311">
    <property type="entry name" value="PBP_dimer"/>
</dbReference>
<dbReference type="CDD" id="cd06576">
    <property type="entry name" value="PASTA_Pbp2x-like_1"/>
    <property type="match status" value="1"/>
</dbReference>
<dbReference type="SUPFAM" id="SSF54184">
    <property type="entry name" value="Penicillin-binding protein 2x (pbp-2x), c-terminal domain"/>
    <property type="match status" value="2"/>
</dbReference>
<dbReference type="GO" id="GO:0071555">
    <property type="term" value="P:cell wall organization"/>
    <property type="evidence" value="ECO:0007669"/>
    <property type="project" value="TreeGrafter"/>
</dbReference>
<dbReference type="InterPro" id="IPR036138">
    <property type="entry name" value="PBP_dimer_sf"/>
</dbReference>
<dbReference type="InterPro" id="IPR011927">
    <property type="entry name" value="SpoVD_pbp"/>
</dbReference>
<dbReference type="GO" id="GO:0008658">
    <property type="term" value="F:penicillin binding"/>
    <property type="evidence" value="ECO:0007669"/>
    <property type="project" value="InterPro"/>
</dbReference>
<dbReference type="CDD" id="cd06575">
    <property type="entry name" value="PASTA_Pbp2x-like_2"/>
    <property type="match status" value="1"/>
</dbReference>
<comment type="similarity">
    <text evidence="2">Belongs to the transpeptidase family.</text>
</comment>
<dbReference type="InterPro" id="IPR001460">
    <property type="entry name" value="PCN-bd_Tpept"/>
</dbReference>
<dbReference type="eggNOG" id="COG0768">
    <property type="taxonomic scope" value="Bacteria"/>
</dbReference>
<dbReference type="InterPro" id="IPR012338">
    <property type="entry name" value="Beta-lactam/transpept-like"/>
</dbReference>
<comment type="subcellular location">
    <subcellularLocation>
        <location evidence="1">Membrane</location>
    </subcellularLocation>
</comment>
<reference evidence="5 6" key="1">
    <citation type="submission" date="2013-01" db="EMBL/GenBank/DDBJ databases">
        <title>The Genome Sequence of Clostridium colicanis 209318.</title>
        <authorList>
            <consortium name="The Broad Institute Genome Sequencing Platform"/>
            <person name="Earl A."/>
            <person name="Ward D."/>
            <person name="Feldgarden M."/>
            <person name="Gevers D."/>
            <person name="Courvalin P."/>
            <person name="Lambert T."/>
            <person name="Walker B."/>
            <person name="Young S.K."/>
            <person name="Zeng Q."/>
            <person name="Gargeya S."/>
            <person name="Fitzgerald M."/>
            <person name="Haas B."/>
            <person name="Abouelleil A."/>
            <person name="Alvarado L."/>
            <person name="Arachchi H.M."/>
            <person name="Berlin A.M."/>
            <person name="Chapman S.B."/>
            <person name="Dewar J."/>
            <person name="Goldberg J."/>
            <person name="Griggs A."/>
            <person name="Gujja S."/>
            <person name="Hansen M."/>
            <person name="Howarth C."/>
            <person name="Imamovic A."/>
            <person name="Larimer J."/>
            <person name="McCowan C."/>
            <person name="Murphy C."/>
            <person name="Neiman D."/>
            <person name="Pearson M."/>
            <person name="Priest M."/>
            <person name="Roberts A."/>
            <person name="Saif S."/>
            <person name="Shea T."/>
            <person name="Sisk P."/>
            <person name="Sykes S."/>
            <person name="Wortman J."/>
            <person name="Nusbaum C."/>
            <person name="Birren B."/>
        </authorList>
    </citation>
    <scope>NUCLEOTIDE SEQUENCE [LARGE SCALE GENOMIC DNA]</scope>
    <source>
        <strain evidence="5 6">209318</strain>
    </source>
</reference>
<dbReference type="Gene3D" id="3.90.1310.10">
    <property type="entry name" value="Penicillin-binding protein 2a (Domain 2)"/>
    <property type="match status" value="1"/>
</dbReference>
<sequence>MKKRKFVDRALTYKRMRLFLIVLIFIFAFLSGRLAYIMVIQHEKLSAGAEEQWTSEVKIDARRGRILDRNGRELAVSANVYRVDFDLNSIRKYIESKDTTLEAISEKISEAVGIENKVVLKKLNTKLPSGKNAGSATLIRRIEKEPADKVRALNINGVIVSPDTKRYYPNNNFAAHVLGSTNIDGQGLTGIELQYNEELSGVPGMKISEMDATGSDLPYTISKFTPPVNGSDVTLTIDENIQFFAEKAAEKALADNKAKSVSVTVMDPNTGEILALTNKDDFDPNEPFKGAENFSGSTEFEKVQKMWRNKVVNDTFEPGSIFKVITSAAAMEEGLVKETDTFVCNGSLKYGNRAIKCWKRGGHGTLTFPEIIQNSCNVGFMELGKRIGKEKLYEYIKKFGLGQVSGVDLPGEAKGIVKHPKNMSETDLATISFGQTNTVNPIQFLTAINAVANGGKLIQPHVMKEINRDSSEGVVVNVDTFKPKTKQIISEAVTTELRKHMERVVLYGSAKNAAVEGYTIAGKTGTAQKVIDGKYAPQKYISSFIGMAPVDNPKVTVMITIDEPSNGQYYAGVVTSPVAKGLFTDIFNYMENSFSKENNSAIIKDVIIPEIREKSLEEAKTILKKEKIDYNIEGNGDTVVGVSPYPGYAVKEGTKINIYTEENNTKKNAVVMPNVVGYTKESASEILSKLGISYNFKGEGTVSKQSIPSGELINKGTTVDLTLNS</sequence>
<dbReference type="Gene3D" id="3.30.10.20">
    <property type="match status" value="1"/>
</dbReference>
<dbReference type="Pfam" id="PF00905">
    <property type="entry name" value="Transpeptidase"/>
    <property type="match status" value="1"/>
</dbReference>
<evidence type="ECO:0000313" key="5">
    <source>
        <dbReference type="EMBL" id="ENZ01945.1"/>
    </source>
</evidence>
<evidence type="ECO:0000256" key="3">
    <source>
        <dbReference type="ARBA" id="ARBA00023136"/>
    </source>
</evidence>
<dbReference type="PATRIC" id="fig|999411.4.peg.1154"/>
<accession>N9WGD3</accession>
<comment type="caution">
    <text evidence="5">The sequence shown here is derived from an EMBL/GenBank/DDBJ whole genome shotgun (WGS) entry which is preliminary data.</text>
</comment>
<dbReference type="Pfam" id="PF03793">
    <property type="entry name" value="PASTA"/>
    <property type="match status" value="2"/>
</dbReference>
<protein>
    <submittedName>
        <fullName evidence="5">Stage V sporulation protein D</fullName>
    </submittedName>
</protein>
<feature type="domain" description="PASTA" evidence="4">
    <location>
        <begin position="666"/>
        <end position="725"/>
    </location>
</feature>
<keyword evidence="6" id="KW-1185">Reference proteome</keyword>
<dbReference type="Gene3D" id="3.30.450.330">
    <property type="match status" value="1"/>
</dbReference>
<dbReference type="NCBIfam" id="TIGR02214">
    <property type="entry name" value="spoVD_pbp"/>
    <property type="match status" value="1"/>
</dbReference>
<keyword evidence="3" id="KW-0472">Membrane</keyword>
<dbReference type="Pfam" id="PF03717">
    <property type="entry name" value="PBP_dimer"/>
    <property type="match status" value="1"/>
</dbReference>
<organism evidence="5 6">
    <name type="scientific">Clostridium thermobutyricum</name>
    <dbReference type="NCBI Taxonomy" id="29372"/>
    <lineage>
        <taxon>Bacteria</taxon>
        <taxon>Bacillati</taxon>
        <taxon>Bacillota</taxon>
        <taxon>Clostridia</taxon>
        <taxon>Eubacteriales</taxon>
        <taxon>Clostridiaceae</taxon>
        <taxon>Clostridium</taxon>
    </lineage>
</organism>
<dbReference type="SMART" id="SM00740">
    <property type="entry name" value="PASTA"/>
    <property type="match status" value="2"/>
</dbReference>
<dbReference type="PROSITE" id="PS51178">
    <property type="entry name" value="PASTA"/>
    <property type="match status" value="2"/>
</dbReference>
<dbReference type="Proteomes" id="UP000013097">
    <property type="component" value="Unassembled WGS sequence"/>
</dbReference>
<evidence type="ECO:0000256" key="1">
    <source>
        <dbReference type="ARBA" id="ARBA00004370"/>
    </source>
</evidence>
<gene>
    <name evidence="5" type="ORF">HMPREF1092_01180</name>
</gene>
<feature type="domain" description="PASTA" evidence="4">
    <location>
        <begin position="602"/>
        <end position="662"/>
    </location>
</feature>
<dbReference type="InterPro" id="IPR050515">
    <property type="entry name" value="Beta-lactam/transpept"/>
</dbReference>
<dbReference type="RefSeq" id="WP_002597681.1">
    <property type="nucleotide sequence ID" value="NZ_KB850956.1"/>
</dbReference>
<proteinExistence type="inferred from homology"/>
<dbReference type="SUPFAM" id="SSF56519">
    <property type="entry name" value="Penicillin binding protein dimerisation domain"/>
    <property type="match status" value="1"/>
</dbReference>